<dbReference type="EMBL" id="JAIPUX010003289">
    <property type="protein sequence ID" value="KAH0620938.1"/>
    <property type="molecule type" value="Genomic_DNA"/>
</dbReference>
<dbReference type="SUPFAM" id="SSF57567">
    <property type="entry name" value="Serine protease inhibitors"/>
    <property type="match status" value="1"/>
</dbReference>
<dbReference type="InterPro" id="IPR014853">
    <property type="entry name" value="VWF/SSPO/ZAN-like_Cys-rich_dom"/>
</dbReference>
<protein>
    <recommendedName>
        <fullName evidence="3">VWF/SSPO/Zonadhesin-like cysteine-rich domain-containing protein</fullName>
    </recommendedName>
</protein>
<dbReference type="SMART" id="SM00832">
    <property type="entry name" value="C8"/>
    <property type="match status" value="1"/>
</dbReference>
<keyword evidence="2" id="KW-0732">Signal</keyword>
<dbReference type="Pfam" id="PF08742">
    <property type="entry name" value="C8"/>
    <property type="match status" value="1"/>
</dbReference>
<reference evidence="4 5" key="1">
    <citation type="journal article" date="2022" name="Gigascience">
        <title>A chromosome-level genome assembly and annotation of the desert horned lizard, Phrynosoma platyrhinos, provides insight into chromosomal rearrangements among reptiles.</title>
        <authorList>
            <person name="Koochekian N."/>
            <person name="Ascanio A."/>
            <person name="Farleigh K."/>
            <person name="Card D.C."/>
            <person name="Schield D.R."/>
            <person name="Castoe T.A."/>
            <person name="Jezkova T."/>
        </authorList>
    </citation>
    <scope>NUCLEOTIDE SEQUENCE [LARGE SCALE GENOMIC DNA]</scope>
    <source>
        <strain evidence="4">NK-2021</strain>
    </source>
</reference>
<dbReference type="PANTHER" id="PTHR11339">
    <property type="entry name" value="EXTRACELLULAR MATRIX GLYCOPROTEIN RELATED"/>
    <property type="match status" value="1"/>
</dbReference>
<keyword evidence="1" id="KW-1015">Disulfide bond</keyword>
<accession>A0ABQ7SUC6</accession>
<evidence type="ECO:0000256" key="2">
    <source>
        <dbReference type="SAM" id="SignalP"/>
    </source>
</evidence>
<dbReference type="Proteomes" id="UP000826234">
    <property type="component" value="Unassembled WGS sequence"/>
</dbReference>
<sequence length="145" mass="16176">MVISVILTATFATEACSIVTKELFAPCYYYLSPLPYFEQCRRDTCKCGLVCMCSALSHYAHLCHRFGVLIDFRSNVSECGKSKVCFIWLALSCEDTKEYSTCVSTCNKTCQAISVPETCSDDCVEGCTCPLGMYLNIKTDRCVQQ</sequence>
<proteinExistence type="predicted"/>
<evidence type="ECO:0000256" key="1">
    <source>
        <dbReference type="ARBA" id="ARBA00023157"/>
    </source>
</evidence>
<dbReference type="Gene3D" id="2.10.25.10">
    <property type="entry name" value="Laminin"/>
    <property type="match status" value="1"/>
</dbReference>
<feature type="domain" description="VWF/SSPO/Zonadhesin-like cysteine-rich" evidence="3">
    <location>
        <begin position="9"/>
        <end position="80"/>
    </location>
</feature>
<gene>
    <name evidence="4" type="ORF">JD844_021854</name>
</gene>
<name>A0ABQ7SUC6_PHRPL</name>
<evidence type="ECO:0000259" key="3">
    <source>
        <dbReference type="SMART" id="SM00832"/>
    </source>
</evidence>
<dbReference type="InterPro" id="IPR050780">
    <property type="entry name" value="Mucin_vWF_Thrombospondin_sf"/>
</dbReference>
<dbReference type="PANTHER" id="PTHR11339:SF228">
    <property type="entry name" value="OTOGELIN"/>
    <property type="match status" value="1"/>
</dbReference>
<evidence type="ECO:0000313" key="5">
    <source>
        <dbReference type="Proteomes" id="UP000826234"/>
    </source>
</evidence>
<evidence type="ECO:0000313" key="4">
    <source>
        <dbReference type="EMBL" id="KAH0620938.1"/>
    </source>
</evidence>
<organism evidence="4 5">
    <name type="scientific">Phrynosoma platyrhinos</name>
    <name type="common">Desert horned lizard</name>
    <dbReference type="NCBI Taxonomy" id="52577"/>
    <lineage>
        <taxon>Eukaryota</taxon>
        <taxon>Metazoa</taxon>
        <taxon>Chordata</taxon>
        <taxon>Craniata</taxon>
        <taxon>Vertebrata</taxon>
        <taxon>Euteleostomi</taxon>
        <taxon>Lepidosauria</taxon>
        <taxon>Squamata</taxon>
        <taxon>Bifurcata</taxon>
        <taxon>Unidentata</taxon>
        <taxon>Episquamata</taxon>
        <taxon>Toxicofera</taxon>
        <taxon>Iguania</taxon>
        <taxon>Phrynosomatidae</taxon>
        <taxon>Phrynosomatinae</taxon>
        <taxon>Phrynosoma</taxon>
    </lineage>
</organism>
<dbReference type="InterPro" id="IPR002919">
    <property type="entry name" value="TIL_dom"/>
</dbReference>
<dbReference type="Pfam" id="PF01826">
    <property type="entry name" value="TIL"/>
    <property type="match status" value="1"/>
</dbReference>
<feature type="signal peptide" evidence="2">
    <location>
        <begin position="1"/>
        <end position="15"/>
    </location>
</feature>
<dbReference type="CDD" id="cd19941">
    <property type="entry name" value="TIL"/>
    <property type="match status" value="1"/>
</dbReference>
<keyword evidence="5" id="KW-1185">Reference proteome</keyword>
<feature type="chain" id="PRO_5046339821" description="VWF/SSPO/Zonadhesin-like cysteine-rich domain-containing protein" evidence="2">
    <location>
        <begin position="16"/>
        <end position="145"/>
    </location>
</feature>
<dbReference type="InterPro" id="IPR036084">
    <property type="entry name" value="Ser_inhib-like_sf"/>
</dbReference>
<comment type="caution">
    <text evidence="4">The sequence shown here is derived from an EMBL/GenBank/DDBJ whole genome shotgun (WGS) entry which is preliminary data.</text>
</comment>